<dbReference type="InterPro" id="IPR000537">
    <property type="entry name" value="UbiA_prenyltransferase"/>
</dbReference>
<gene>
    <name evidence="7" type="ORF">PP769_04010</name>
</gene>
<dbReference type="KEGG" id="nall:PP769_04010"/>
<dbReference type="GO" id="GO:0016020">
    <property type="term" value="C:membrane"/>
    <property type="evidence" value="ECO:0007669"/>
    <property type="project" value="UniProtKB-SubCell"/>
</dbReference>
<dbReference type="GO" id="GO:0016765">
    <property type="term" value="F:transferase activity, transferring alkyl or aryl (other than methyl) groups"/>
    <property type="evidence" value="ECO:0007669"/>
    <property type="project" value="InterPro"/>
</dbReference>
<evidence type="ECO:0000256" key="1">
    <source>
        <dbReference type="ARBA" id="ARBA00004141"/>
    </source>
</evidence>
<dbReference type="RefSeq" id="WP_312645488.1">
    <property type="nucleotide sequence ID" value="NZ_CP116967.1"/>
</dbReference>
<dbReference type="InterPro" id="IPR044878">
    <property type="entry name" value="UbiA_sf"/>
</dbReference>
<keyword evidence="2" id="KW-1003">Cell membrane</keyword>
<protein>
    <submittedName>
        <fullName evidence="7">UbiA prenyltransferase family protein</fullName>
    </submittedName>
</protein>
<organism evidence="7 8">
    <name type="scientific">Candidatus Nitrospira allomarina</name>
    <dbReference type="NCBI Taxonomy" id="3020900"/>
    <lineage>
        <taxon>Bacteria</taxon>
        <taxon>Pseudomonadati</taxon>
        <taxon>Nitrospirota</taxon>
        <taxon>Nitrospiria</taxon>
        <taxon>Nitrospirales</taxon>
        <taxon>Nitrospiraceae</taxon>
        <taxon>Nitrospira</taxon>
    </lineage>
</organism>
<comment type="subcellular location">
    <subcellularLocation>
        <location evidence="1">Membrane</location>
        <topology evidence="1">Multi-pass membrane protein</topology>
    </subcellularLocation>
</comment>
<reference evidence="7 8" key="1">
    <citation type="submission" date="2023-01" db="EMBL/GenBank/DDBJ databases">
        <title>Cultivation and genomic characterization of new, ubiquitous marine nitrite-oxidizing bacteria from the Nitrospirales.</title>
        <authorList>
            <person name="Mueller A.J."/>
            <person name="Daebeler A."/>
            <person name="Herbold C.W."/>
            <person name="Kirkegaard R.H."/>
            <person name="Daims H."/>
        </authorList>
    </citation>
    <scope>NUCLEOTIDE SEQUENCE [LARGE SCALE GENOMIC DNA]</scope>
    <source>
        <strain evidence="7 8">VA</strain>
    </source>
</reference>
<feature type="transmembrane region" description="Helical" evidence="6">
    <location>
        <begin position="224"/>
        <end position="244"/>
    </location>
</feature>
<dbReference type="PANTHER" id="PTHR42723:SF1">
    <property type="entry name" value="CHLOROPHYLL SYNTHASE, CHLOROPLASTIC"/>
    <property type="match status" value="1"/>
</dbReference>
<dbReference type="Gene3D" id="1.10.357.140">
    <property type="entry name" value="UbiA prenyltransferase"/>
    <property type="match status" value="1"/>
</dbReference>
<feature type="transmembrane region" description="Helical" evidence="6">
    <location>
        <begin position="24"/>
        <end position="41"/>
    </location>
</feature>
<proteinExistence type="predicted"/>
<evidence type="ECO:0000256" key="4">
    <source>
        <dbReference type="ARBA" id="ARBA00022989"/>
    </source>
</evidence>
<name>A0AA96GCA1_9BACT</name>
<evidence type="ECO:0000256" key="5">
    <source>
        <dbReference type="ARBA" id="ARBA00023136"/>
    </source>
</evidence>
<evidence type="ECO:0000256" key="3">
    <source>
        <dbReference type="ARBA" id="ARBA00022692"/>
    </source>
</evidence>
<dbReference type="AlphaFoldDB" id="A0AA96GCA1"/>
<evidence type="ECO:0000256" key="6">
    <source>
        <dbReference type="SAM" id="Phobius"/>
    </source>
</evidence>
<keyword evidence="4 6" id="KW-1133">Transmembrane helix</keyword>
<keyword evidence="5 6" id="KW-0472">Membrane</keyword>
<dbReference type="Pfam" id="PF01040">
    <property type="entry name" value="UbiA"/>
    <property type="match status" value="1"/>
</dbReference>
<feature type="transmembrane region" description="Helical" evidence="6">
    <location>
        <begin position="287"/>
        <end position="310"/>
    </location>
</feature>
<feature type="transmembrane region" description="Helical" evidence="6">
    <location>
        <begin position="250"/>
        <end position="267"/>
    </location>
</feature>
<accession>A0AA96GCA1</accession>
<keyword evidence="3 6" id="KW-0812">Transmembrane</keyword>
<dbReference type="CDD" id="cd13963">
    <property type="entry name" value="PT_UbiA_2"/>
    <property type="match status" value="1"/>
</dbReference>
<sequence length="329" mass="37624">MLSTQPSNFFRVLWPYVQIARIDHWFKNVFMILGIVLALFYEPELFAWASLPPLLLAVVATCLVASSNYVVNELLDAPYDRLHPVKKDRPVPSGKVKPNWAWLEWFLLGTSGIVLAFSLNAYFGTTALVFLLSGLIYNIPPIRTKELPYLDVLSEALNNPIRLLLGWFALVTNSIPPLSLVLAYWMVGAFFMATKRFAEYRRIGDPIRARGYRKSFGYYTENRLLLSMFFYAMACSFVSGIFLVRYHMELILFVPIGAGFLTYYLKVGLLEDSPVQNPEKLYKEGGFVLYVGLSTMLFLLLMFSEIPFLYELFNVNPALIPPLWTIGEK</sequence>
<dbReference type="InterPro" id="IPR050475">
    <property type="entry name" value="Prenyltransferase_related"/>
</dbReference>
<evidence type="ECO:0000313" key="7">
    <source>
        <dbReference type="EMBL" id="WNM58941.1"/>
    </source>
</evidence>
<feature type="transmembrane region" description="Helical" evidence="6">
    <location>
        <begin position="105"/>
        <end position="137"/>
    </location>
</feature>
<evidence type="ECO:0000256" key="2">
    <source>
        <dbReference type="ARBA" id="ARBA00022475"/>
    </source>
</evidence>
<dbReference type="EMBL" id="CP116967">
    <property type="protein sequence ID" value="WNM58941.1"/>
    <property type="molecule type" value="Genomic_DNA"/>
</dbReference>
<dbReference type="Proteomes" id="UP001302719">
    <property type="component" value="Chromosome"/>
</dbReference>
<dbReference type="PANTHER" id="PTHR42723">
    <property type="entry name" value="CHLOROPHYLL SYNTHASE"/>
    <property type="match status" value="1"/>
</dbReference>
<evidence type="ECO:0000313" key="8">
    <source>
        <dbReference type="Proteomes" id="UP001302719"/>
    </source>
</evidence>
<keyword evidence="8" id="KW-1185">Reference proteome</keyword>